<keyword evidence="4" id="KW-0342">GTP-binding</keyword>
<keyword evidence="6" id="KW-0251">Elongation factor</keyword>
<evidence type="ECO:0000313" key="7">
    <source>
        <dbReference type="Proteomes" id="UP000078348"/>
    </source>
</evidence>
<proteinExistence type="predicted"/>
<dbReference type="GO" id="GO:0005525">
    <property type="term" value="F:GTP binding"/>
    <property type="evidence" value="ECO:0007669"/>
    <property type="project" value="UniProtKB-KW"/>
</dbReference>
<keyword evidence="1" id="KW-0547">Nucleotide-binding</keyword>
<dbReference type="GO" id="GO:0003746">
    <property type="term" value="F:translation elongation factor activity"/>
    <property type="evidence" value="ECO:0007669"/>
    <property type="project" value="UniProtKB-KW"/>
</dbReference>
<dbReference type="InterPro" id="IPR014721">
    <property type="entry name" value="Ribsml_uS5_D2-typ_fold_subgr"/>
</dbReference>
<dbReference type="InterPro" id="IPR009022">
    <property type="entry name" value="EFG_III"/>
</dbReference>
<dbReference type="PROSITE" id="PS00301">
    <property type="entry name" value="G_TR_1"/>
    <property type="match status" value="1"/>
</dbReference>
<sequence>MFRISRFAAQAQSQRRLVLAKGSSIRLFSAVKDSVLSILFCDVQKREWQQRIRNIGIFAHIDAGKTTTTERMLYYAGIVRKPGNVDDGDTVTDFLQEERDRGITIQSAAISFPWKTSIINLIDTPGHVDFSVEVERCLRVLDGGIAVLDGVAGVEAQTETVWEQANRYKLPRLLYVNKLDRVGADFEHSLKMVEERLGSQCLRLQLPYIENDDFIGVADVVRKTFIRFAGDEAGSFKEEPLPAVMQEATDKAHAELLERLADADETFGDWFLEGKTEEMEAPRNVLQAIRRVLIRNAHAKDFSLTPVFCGSSLKNKGIQQLLDGVDALLPSPLEVGLPDIYHYVNKQLVATPYLECLHPDKKVAGSAALAKFLKKDPLILYAFKLQHSSQGMIVFARVYKGTVKSKATLFNTRTRRPEKVLRIMQVSADHTESLDEAYEGQIIALLGLNAVRTGDTLTSAAADFTLEPIRVLAPVFTVNVEAENQAELSKLEKVLKVMTLEDPSLVYENDEESGQLLLSGMGELHLEILQQRLKREFGLEAYYSKMRVNYRESVGEAIELDGQVDRRINNRDYSVKVGMEVEPCDAEANEVLTEKNKFNRDGVRMNDEVEAALREGLNSCLSRGPILGYTMTHTRIRLDPEACQWDLQTPPVVLQAAVIACWNAEIRKHKTLLLEPMMKYEATISSKAMGNVVTDLTSKRRGEVKEVTTTEMGSSKRSQIHAIVPLAEMIGYSSVIRVLTGGENSYSLTFDSYAEVPDDVVERVKRGC</sequence>
<dbReference type="Pfam" id="PF22042">
    <property type="entry name" value="EF-G_D2"/>
    <property type="match status" value="1"/>
</dbReference>
<organism evidence="6 7">
    <name type="scientific">Blastocystis sp. subtype 1 (strain ATCC 50177 / NandII)</name>
    <dbReference type="NCBI Taxonomy" id="478820"/>
    <lineage>
        <taxon>Eukaryota</taxon>
        <taxon>Sar</taxon>
        <taxon>Stramenopiles</taxon>
        <taxon>Bigyra</taxon>
        <taxon>Opalozoa</taxon>
        <taxon>Opalinata</taxon>
        <taxon>Blastocystidae</taxon>
        <taxon>Blastocystis</taxon>
    </lineage>
</organism>
<dbReference type="GO" id="GO:0003924">
    <property type="term" value="F:GTPase activity"/>
    <property type="evidence" value="ECO:0007669"/>
    <property type="project" value="InterPro"/>
</dbReference>
<dbReference type="PRINTS" id="PR00315">
    <property type="entry name" value="ELONGATNFCT"/>
</dbReference>
<dbReference type="FunFam" id="3.40.50.300:FF:000514">
    <property type="entry name" value="Ribosome-releasing factor 2, mitochondrial"/>
    <property type="match status" value="1"/>
</dbReference>
<dbReference type="Pfam" id="PF14492">
    <property type="entry name" value="EFG_III"/>
    <property type="match status" value="1"/>
</dbReference>
<dbReference type="InterPro" id="IPR027417">
    <property type="entry name" value="P-loop_NTPase"/>
</dbReference>
<dbReference type="Gene3D" id="3.30.70.240">
    <property type="match status" value="1"/>
</dbReference>
<evidence type="ECO:0000259" key="5">
    <source>
        <dbReference type="PROSITE" id="PS51722"/>
    </source>
</evidence>
<dbReference type="Gene3D" id="3.30.70.870">
    <property type="entry name" value="Elongation Factor G (Translational Gtpase), domain 3"/>
    <property type="match status" value="1"/>
</dbReference>
<evidence type="ECO:0000256" key="4">
    <source>
        <dbReference type="ARBA" id="ARBA00023134"/>
    </source>
</evidence>
<name>A0A196SB78_BLAHN</name>
<dbReference type="PROSITE" id="PS51722">
    <property type="entry name" value="G_TR_2"/>
    <property type="match status" value="1"/>
</dbReference>
<dbReference type="SUPFAM" id="SSF54211">
    <property type="entry name" value="Ribosomal protein S5 domain 2-like"/>
    <property type="match status" value="1"/>
</dbReference>
<dbReference type="FunFam" id="3.30.70.870:FF:000002">
    <property type="entry name" value="Translation elongation factor 2"/>
    <property type="match status" value="1"/>
</dbReference>
<dbReference type="InterPro" id="IPR035649">
    <property type="entry name" value="EFG_V"/>
</dbReference>
<dbReference type="Proteomes" id="UP000078348">
    <property type="component" value="Unassembled WGS sequence"/>
</dbReference>
<dbReference type="InterPro" id="IPR031157">
    <property type="entry name" value="G_TR_CS"/>
</dbReference>
<reference evidence="6 7" key="1">
    <citation type="submission" date="2016-05" db="EMBL/GenBank/DDBJ databases">
        <title>Nuclear genome of Blastocystis sp. subtype 1 NandII.</title>
        <authorList>
            <person name="Gentekaki E."/>
            <person name="Curtis B."/>
            <person name="Stairs C."/>
            <person name="Eme L."/>
            <person name="Herman E."/>
            <person name="Klimes V."/>
            <person name="Arias M.C."/>
            <person name="Elias M."/>
            <person name="Hilliou F."/>
            <person name="Klute M."/>
            <person name="Malik S.-B."/>
            <person name="Pightling A."/>
            <person name="Rachubinski R."/>
            <person name="Salas D."/>
            <person name="Schlacht A."/>
            <person name="Suga H."/>
            <person name="Archibald J."/>
            <person name="Ball S.G."/>
            <person name="Clark G."/>
            <person name="Dacks J."/>
            <person name="Van Der Giezen M."/>
            <person name="Tsaousis A."/>
            <person name="Roger A."/>
        </authorList>
    </citation>
    <scope>NUCLEOTIDE SEQUENCE [LARGE SCALE GENOMIC DNA]</scope>
    <source>
        <strain evidence="7">ATCC 50177 / NandII</strain>
    </source>
</reference>
<dbReference type="InterPro" id="IPR009000">
    <property type="entry name" value="Transl_B-barrel_sf"/>
</dbReference>
<dbReference type="OrthoDB" id="198619at2759"/>
<dbReference type="SUPFAM" id="SSF52540">
    <property type="entry name" value="P-loop containing nucleoside triphosphate hydrolases"/>
    <property type="match status" value="1"/>
</dbReference>
<dbReference type="Pfam" id="PF00009">
    <property type="entry name" value="GTP_EFTU"/>
    <property type="match status" value="1"/>
</dbReference>
<dbReference type="InterPro" id="IPR000640">
    <property type="entry name" value="EFG_V-like"/>
</dbReference>
<dbReference type="AlphaFoldDB" id="A0A196SB78"/>
<dbReference type="Pfam" id="PF00679">
    <property type="entry name" value="EFG_C"/>
    <property type="match status" value="1"/>
</dbReference>
<accession>A0A196SB78</accession>
<dbReference type="EMBL" id="LXWW01000373">
    <property type="protein sequence ID" value="OAO13576.1"/>
    <property type="molecule type" value="Genomic_DNA"/>
</dbReference>
<keyword evidence="2" id="KW-0648">Protein biosynthesis</keyword>
<dbReference type="PANTHER" id="PTHR43261">
    <property type="entry name" value="TRANSLATION ELONGATION FACTOR G-RELATED"/>
    <property type="match status" value="1"/>
</dbReference>
<dbReference type="GO" id="GO:0032543">
    <property type="term" value="P:mitochondrial translation"/>
    <property type="evidence" value="ECO:0007669"/>
    <property type="project" value="TreeGrafter"/>
</dbReference>
<dbReference type="InterPro" id="IPR020568">
    <property type="entry name" value="Ribosomal_Su5_D2-typ_SF"/>
</dbReference>
<dbReference type="SUPFAM" id="SSF50447">
    <property type="entry name" value="Translation proteins"/>
    <property type="match status" value="1"/>
</dbReference>
<dbReference type="CDD" id="cd03713">
    <property type="entry name" value="EFG_mtEFG_C"/>
    <property type="match status" value="1"/>
</dbReference>
<dbReference type="SUPFAM" id="SSF54980">
    <property type="entry name" value="EF-G C-terminal domain-like"/>
    <property type="match status" value="2"/>
</dbReference>
<dbReference type="InterPro" id="IPR035647">
    <property type="entry name" value="EFG_III/V"/>
</dbReference>
<dbReference type="CDD" id="cd01886">
    <property type="entry name" value="EF-G"/>
    <property type="match status" value="1"/>
</dbReference>
<dbReference type="STRING" id="478820.A0A196SB78"/>
<dbReference type="InterPro" id="IPR041095">
    <property type="entry name" value="EFG_II"/>
</dbReference>
<evidence type="ECO:0000313" key="6">
    <source>
        <dbReference type="EMBL" id="OAO13576.1"/>
    </source>
</evidence>
<dbReference type="InterPro" id="IPR000795">
    <property type="entry name" value="T_Tr_GTP-bd_dom"/>
</dbReference>
<gene>
    <name evidence="6" type="ORF">AV274_4772</name>
</gene>
<dbReference type="GO" id="GO:0032790">
    <property type="term" value="P:ribosome disassembly"/>
    <property type="evidence" value="ECO:0007669"/>
    <property type="project" value="TreeGrafter"/>
</dbReference>
<dbReference type="GO" id="GO:0005759">
    <property type="term" value="C:mitochondrial matrix"/>
    <property type="evidence" value="ECO:0007669"/>
    <property type="project" value="UniProtKB-ARBA"/>
</dbReference>
<evidence type="ECO:0000256" key="2">
    <source>
        <dbReference type="ARBA" id="ARBA00022917"/>
    </source>
</evidence>
<dbReference type="Gene3D" id="3.40.50.300">
    <property type="entry name" value="P-loop containing nucleotide triphosphate hydrolases"/>
    <property type="match status" value="1"/>
</dbReference>
<feature type="domain" description="Tr-type G" evidence="5">
    <location>
        <begin position="50"/>
        <end position="333"/>
    </location>
</feature>
<dbReference type="InterPro" id="IPR053905">
    <property type="entry name" value="EF-G-like_DII"/>
</dbReference>
<dbReference type="PANTHER" id="PTHR43261:SF1">
    <property type="entry name" value="RIBOSOME-RELEASING FACTOR 2, MITOCHONDRIAL"/>
    <property type="match status" value="1"/>
</dbReference>
<dbReference type="NCBIfam" id="TIGR00231">
    <property type="entry name" value="small_GTP"/>
    <property type="match status" value="1"/>
</dbReference>
<dbReference type="SMART" id="SM00838">
    <property type="entry name" value="EFG_C"/>
    <property type="match status" value="1"/>
</dbReference>
<dbReference type="CDD" id="cd16262">
    <property type="entry name" value="EFG_III"/>
    <property type="match status" value="1"/>
</dbReference>
<evidence type="ECO:0000256" key="1">
    <source>
        <dbReference type="ARBA" id="ARBA00022741"/>
    </source>
</evidence>
<keyword evidence="7" id="KW-1185">Reference proteome</keyword>
<keyword evidence="3" id="KW-0496">Mitochondrion</keyword>
<dbReference type="Gene3D" id="3.30.230.10">
    <property type="match status" value="1"/>
</dbReference>
<protein>
    <submittedName>
        <fullName evidence="6">Elongation factor G</fullName>
    </submittedName>
</protein>
<evidence type="ECO:0000256" key="3">
    <source>
        <dbReference type="ARBA" id="ARBA00023128"/>
    </source>
</evidence>
<comment type="caution">
    <text evidence="6">The sequence shown here is derived from an EMBL/GenBank/DDBJ whole genome shotgun (WGS) entry which is preliminary data.</text>
</comment>
<dbReference type="InterPro" id="IPR005225">
    <property type="entry name" value="Small_GTP-bd"/>
</dbReference>
<dbReference type="Gene3D" id="2.40.30.10">
    <property type="entry name" value="Translation factors"/>
    <property type="match status" value="1"/>
</dbReference>